<keyword evidence="1" id="KW-0732">Signal</keyword>
<dbReference type="Proteomes" id="UP001596043">
    <property type="component" value="Unassembled WGS sequence"/>
</dbReference>
<evidence type="ECO:0000313" key="2">
    <source>
        <dbReference type="EMBL" id="MFC4633190.1"/>
    </source>
</evidence>
<sequence length="480" mass="52806">MKKSCIYIASLFLIISNFYSCSNDEDNTITPPPPVSETVDVETIIQRLTGGSSKTWKIDEGFVVLNNGTSPAFVDEYNTRDDEFTFILENDAISMIWKKGFGMNINVDTFQEFFSDTNESSVTYQVTVNPDTGALSLNQSNITLQLAENIDISTINLIQPDGQTDLSVNLTPKNAADFVQIPTTLSTPQELFSFDTGIFRVGFKVSQSQNSIYLTNRNDLAGLGAQQAFKYDLTSDAVSSFTFTQQDFATKNIEFLENQIVSMGGNHFENMDYDFLGVFPYTLVDNAAVSNGTASLDDTAYLFGGLVNGSETAISTWNMGNATFQDIATLPVSLNDMDGEIVDQVLYMFGGWDTPSSSDAGSNSVYTYNIDTGAQEQITIPVNLRETYTSMVENIIYVGGLQPIDTNNDGQFDDLNPYLGAFNTIDNSFQEITLNVGAVLDNKRLVHLQVVGNIAYFITSENLGAPDGYINRVYKATLNE</sequence>
<dbReference type="SUPFAM" id="SSF117281">
    <property type="entry name" value="Kelch motif"/>
    <property type="match status" value="1"/>
</dbReference>
<accession>A0ABV9HUN0</accession>
<feature type="chain" id="PRO_5045967032" description="DUF4270 family protein" evidence="1">
    <location>
        <begin position="23"/>
        <end position="480"/>
    </location>
</feature>
<protein>
    <recommendedName>
        <fullName evidence="4">DUF4270 family protein</fullName>
    </recommendedName>
</protein>
<comment type="caution">
    <text evidence="2">The sequence shown here is derived from an EMBL/GenBank/DDBJ whole genome shotgun (WGS) entry which is preliminary data.</text>
</comment>
<feature type="signal peptide" evidence="1">
    <location>
        <begin position="1"/>
        <end position="22"/>
    </location>
</feature>
<dbReference type="Gene3D" id="2.120.10.80">
    <property type="entry name" value="Kelch-type beta propeller"/>
    <property type="match status" value="1"/>
</dbReference>
<reference evidence="3" key="1">
    <citation type="journal article" date="2019" name="Int. J. Syst. Evol. Microbiol.">
        <title>The Global Catalogue of Microorganisms (GCM) 10K type strain sequencing project: providing services to taxonomists for standard genome sequencing and annotation.</title>
        <authorList>
            <consortium name="The Broad Institute Genomics Platform"/>
            <consortium name="The Broad Institute Genome Sequencing Center for Infectious Disease"/>
            <person name="Wu L."/>
            <person name="Ma J."/>
        </authorList>
    </citation>
    <scope>NUCLEOTIDE SEQUENCE [LARGE SCALE GENOMIC DNA]</scope>
    <source>
        <strain evidence="3">YJ-61-S</strain>
    </source>
</reference>
<keyword evidence="3" id="KW-1185">Reference proteome</keyword>
<proteinExistence type="predicted"/>
<evidence type="ECO:0000256" key="1">
    <source>
        <dbReference type="SAM" id="SignalP"/>
    </source>
</evidence>
<dbReference type="RefSeq" id="WP_379977384.1">
    <property type="nucleotide sequence ID" value="NZ_JBHSFV010000002.1"/>
</dbReference>
<gene>
    <name evidence="2" type="ORF">ACFO3O_04690</name>
</gene>
<dbReference type="EMBL" id="JBHSFV010000002">
    <property type="protein sequence ID" value="MFC4633190.1"/>
    <property type="molecule type" value="Genomic_DNA"/>
</dbReference>
<evidence type="ECO:0008006" key="4">
    <source>
        <dbReference type="Google" id="ProtNLM"/>
    </source>
</evidence>
<organism evidence="2 3">
    <name type="scientific">Dokdonia ponticola</name>
    <dbReference type="NCBI Taxonomy" id="2041041"/>
    <lineage>
        <taxon>Bacteria</taxon>
        <taxon>Pseudomonadati</taxon>
        <taxon>Bacteroidota</taxon>
        <taxon>Flavobacteriia</taxon>
        <taxon>Flavobacteriales</taxon>
        <taxon>Flavobacteriaceae</taxon>
        <taxon>Dokdonia</taxon>
    </lineage>
</organism>
<name>A0ABV9HUN0_9FLAO</name>
<dbReference type="InterPro" id="IPR015915">
    <property type="entry name" value="Kelch-typ_b-propeller"/>
</dbReference>
<evidence type="ECO:0000313" key="3">
    <source>
        <dbReference type="Proteomes" id="UP001596043"/>
    </source>
</evidence>